<keyword evidence="13" id="KW-1185">Reference proteome</keyword>
<evidence type="ECO:0000256" key="5">
    <source>
        <dbReference type="ARBA" id="ARBA00022763"/>
    </source>
</evidence>
<dbReference type="SUPFAM" id="SSF48150">
    <property type="entry name" value="DNA-glycosylase"/>
    <property type="match status" value="1"/>
</dbReference>
<comment type="caution">
    <text evidence="12">The sequence shown here is derived from an EMBL/GenBank/DDBJ whole genome shotgun (WGS) entry which is preliminary data.</text>
</comment>
<keyword evidence="8" id="KW-0411">Iron-sulfur</keyword>
<dbReference type="Proteomes" id="UP000256424">
    <property type="component" value="Unassembled WGS sequence"/>
</dbReference>
<dbReference type="Pfam" id="PF00730">
    <property type="entry name" value="HhH-GPD"/>
    <property type="match status" value="1"/>
</dbReference>
<dbReference type="AlphaFoldDB" id="A0A3D8J6L4"/>
<keyword evidence="5" id="KW-0227">DNA damage</keyword>
<evidence type="ECO:0000256" key="7">
    <source>
        <dbReference type="ARBA" id="ARBA00023004"/>
    </source>
</evidence>
<dbReference type="Gene3D" id="1.10.340.30">
    <property type="entry name" value="Hypothetical protein, domain 2"/>
    <property type="match status" value="1"/>
</dbReference>
<dbReference type="CDD" id="cd00056">
    <property type="entry name" value="ENDO3c"/>
    <property type="match status" value="1"/>
</dbReference>
<dbReference type="GO" id="GO:0051536">
    <property type="term" value="F:iron-sulfur cluster binding"/>
    <property type="evidence" value="ECO:0007669"/>
    <property type="project" value="UniProtKB-KW"/>
</dbReference>
<dbReference type="GO" id="GO:0035485">
    <property type="term" value="F:adenine/guanine mispair binding"/>
    <property type="evidence" value="ECO:0007669"/>
    <property type="project" value="TreeGrafter"/>
</dbReference>
<evidence type="ECO:0000256" key="8">
    <source>
        <dbReference type="ARBA" id="ARBA00023014"/>
    </source>
</evidence>
<gene>
    <name evidence="12" type="ORF">CQA66_02555</name>
</gene>
<dbReference type="EMBL" id="NXLW01000003">
    <property type="protein sequence ID" value="RDU73123.1"/>
    <property type="molecule type" value="Genomic_DNA"/>
</dbReference>
<dbReference type="InterPro" id="IPR023170">
    <property type="entry name" value="HhH_base_excis_C"/>
</dbReference>
<dbReference type="SMART" id="SM00478">
    <property type="entry name" value="ENDO3c"/>
    <property type="match status" value="1"/>
</dbReference>
<comment type="function">
    <text evidence="2">Adenine glycosylase active on G-A mispairs. MutY also corrects error-prone DNA synthesis past GO lesions which are due to the oxidatively damaged form of guanine: 7,8-dihydro-8-oxoguanine (8-oxo-dGTP).</text>
</comment>
<accession>A0A3D8J6L4</accession>
<keyword evidence="10" id="KW-0326">Glycosidase</keyword>
<comment type="similarity">
    <text evidence="3">Belongs to the Nth/MutY family.</text>
</comment>
<dbReference type="GO" id="GO:0032357">
    <property type="term" value="F:oxidized purine DNA binding"/>
    <property type="evidence" value="ECO:0007669"/>
    <property type="project" value="TreeGrafter"/>
</dbReference>
<dbReference type="GO" id="GO:0006284">
    <property type="term" value="P:base-excision repair"/>
    <property type="evidence" value="ECO:0007669"/>
    <property type="project" value="InterPro"/>
</dbReference>
<proteinExistence type="inferred from homology"/>
<dbReference type="RefSeq" id="WP_104762728.1">
    <property type="nucleotide sequence ID" value="NZ_FZPM01000006.1"/>
</dbReference>
<keyword evidence="6" id="KW-0378">Hydrolase</keyword>
<dbReference type="GO" id="GO:0034039">
    <property type="term" value="F:8-oxo-7,8-dihydroguanine DNA N-glycosylase activity"/>
    <property type="evidence" value="ECO:0007669"/>
    <property type="project" value="TreeGrafter"/>
</dbReference>
<dbReference type="InterPro" id="IPR011257">
    <property type="entry name" value="DNA_glycosylase"/>
</dbReference>
<evidence type="ECO:0000256" key="9">
    <source>
        <dbReference type="ARBA" id="ARBA00023204"/>
    </source>
</evidence>
<dbReference type="Gene3D" id="1.10.1670.10">
    <property type="entry name" value="Helix-hairpin-Helix base-excision DNA repair enzymes (C-terminal)"/>
    <property type="match status" value="1"/>
</dbReference>
<sequence>MLFYGTTLTRYHELLLSWYHKYGRKELFWRNLPRDGSESYKIYISEVMLQQTQLTRVLDFFYFPFLKQFPNLESLAKSSQESILKMWQGLGYYSRARNLQQSAMICLEKYHASLPSKPELLRELPGIGNYTAGAISCFGFGQNVAFYDSNIKRVFCRLFSLATSRDSLLQEIADRILCFERSFDYNQALLDLGALVCKPKPLCLQDYTLCPLYSLCEGRERAMEFPQSRKKDYQNLDLCFMICTYYKENTMYIAFTKSKEKLYYGLYNLPQFLCQECDIQEKEKYRYLGEIQHSYTKYRIHAKIWLHVCNDKEECQDFFHSLGENNLSCSALMQNGDIVFFPNNEMNNLPMSTLTQKALAVFAAEYSHSASN</sequence>
<evidence type="ECO:0000256" key="4">
    <source>
        <dbReference type="ARBA" id="ARBA00022723"/>
    </source>
</evidence>
<evidence type="ECO:0000259" key="11">
    <source>
        <dbReference type="SMART" id="SM00478"/>
    </source>
</evidence>
<feature type="domain" description="HhH-GPD" evidence="11">
    <location>
        <begin position="48"/>
        <end position="195"/>
    </location>
</feature>
<protein>
    <submittedName>
        <fullName evidence="12">A/G-specific adenine glycosylase</fullName>
    </submittedName>
</protein>
<dbReference type="InterPro" id="IPR044298">
    <property type="entry name" value="MIG/MutY"/>
</dbReference>
<evidence type="ECO:0000256" key="10">
    <source>
        <dbReference type="ARBA" id="ARBA00023295"/>
    </source>
</evidence>
<name>A0A3D8J6L4_9HELI</name>
<dbReference type="GO" id="GO:0046872">
    <property type="term" value="F:metal ion binding"/>
    <property type="evidence" value="ECO:0007669"/>
    <property type="project" value="UniProtKB-KW"/>
</dbReference>
<evidence type="ECO:0000313" key="12">
    <source>
        <dbReference type="EMBL" id="RDU73123.1"/>
    </source>
</evidence>
<dbReference type="PANTHER" id="PTHR42944:SF1">
    <property type="entry name" value="ADENINE DNA GLYCOSYLASE"/>
    <property type="match status" value="1"/>
</dbReference>
<keyword evidence="7" id="KW-0408">Iron</keyword>
<evidence type="ECO:0000256" key="6">
    <source>
        <dbReference type="ARBA" id="ARBA00022801"/>
    </source>
</evidence>
<evidence type="ECO:0000256" key="1">
    <source>
        <dbReference type="ARBA" id="ARBA00001966"/>
    </source>
</evidence>
<evidence type="ECO:0000256" key="2">
    <source>
        <dbReference type="ARBA" id="ARBA00002933"/>
    </source>
</evidence>
<organism evidence="12 13">
    <name type="scientific">Helicobacter aurati</name>
    <dbReference type="NCBI Taxonomy" id="137778"/>
    <lineage>
        <taxon>Bacteria</taxon>
        <taxon>Pseudomonadati</taxon>
        <taxon>Campylobacterota</taxon>
        <taxon>Epsilonproteobacteria</taxon>
        <taxon>Campylobacterales</taxon>
        <taxon>Helicobacteraceae</taxon>
        <taxon>Helicobacter</taxon>
    </lineage>
</organism>
<comment type="cofactor">
    <cofactor evidence="1">
        <name>[4Fe-4S] cluster</name>
        <dbReference type="ChEBI" id="CHEBI:49883"/>
    </cofactor>
</comment>
<evidence type="ECO:0000313" key="13">
    <source>
        <dbReference type="Proteomes" id="UP000256424"/>
    </source>
</evidence>
<dbReference type="PANTHER" id="PTHR42944">
    <property type="entry name" value="ADENINE DNA GLYCOSYLASE"/>
    <property type="match status" value="1"/>
</dbReference>
<keyword evidence="9" id="KW-0234">DNA repair</keyword>
<dbReference type="GO" id="GO:0006298">
    <property type="term" value="P:mismatch repair"/>
    <property type="evidence" value="ECO:0007669"/>
    <property type="project" value="TreeGrafter"/>
</dbReference>
<dbReference type="InterPro" id="IPR003265">
    <property type="entry name" value="HhH-GPD_domain"/>
</dbReference>
<dbReference type="OrthoDB" id="9802365at2"/>
<keyword evidence="4" id="KW-0479">Metal-binding</keyword>
<evidence type="ECO:0000256" key="3">
    <source>
        <dbReference type="ARBA" id="ARBA00008343"/>
    </source>
</evidence>
<dbReference type="GO" id="GO:0000701">
    <property type="term" value="F:purine-specific mismatch base pair DNA N-glycosylase activity"/>
    <property type="evidence" value="ECO:0007669"/>
    <property type="project" value="TreeGrafter"/>
</dbReference>
<dbReference type="Gene3D" id="3.90.79.10">
    <property type="entry name" value="Nucleoside Triphosphate Pyrophosphohydrolase"/>
    <property type="match status" value="1"/>
</dbReference>
<reference evidence="12 13" key="1">
    <citation type="submission" date="2018-04" db="EMBL/GenBank/DDBJ databases">
        <title>Novel Campyloabacter and Helicobacter Species and Strains.</title>
        <authorList>
            <person name="Mannion A.J."/>
            <person name="Shen Z."/>
            <person name="Fox J.G."/>
        </authorList>
    </citation>
    <scope>NUCLEOTIDE SEQUENCE [LARGE SCALE GENOMIC DNA]</scope>
    <source>
        <strain evidence="12 13">MIT 97-5075</strain>
    </source>
</reference>